<dbReference type="Pfam" id="PF05958">
    <property type="entry name" value="tRNA_U5-meth_tr"/>
    <property type="match status" value="1"/>
</dbReference>
<evidence type="ECO:0000313" key="6">
    <source>
        <dbReference type="EMBL" id="MBH0112830.1"/>
    </source>
</evidence>
<evidence type="ECO:0000256" key="4">
    <source>
        <dbReference type="PROSITE-ProRule" id="PRU01024"/>
    </source>
</evidence>
<feature type="binding site" evidence="4">
    <location>
        <position position="290"/>
    </location>
    <ligand>
        <name>S-adenosyl-L-methionine</name>
        <dbReference type="ChEBI" id="CHEBI:59789"/>
    </ligand>
</feature>
<feature type="active site" evidence="5">
    <location>
        <position position="410"/>
    </location>
</feature>
<protein>
    <submittedName>
        <fullName evidence="6">Class I SAM-dependent RNA methyltransferase</fullName>
    </submittedName>
</protein>
<dbReference type="PANTHER" id="PTHR11061">
    <property type="entry name" value="RNA M5U METHYLTRANSFERASE"/>
    <property type="match status" value="1"/>
</dbReference>
<evidence type="ECO:0000256" key="5">
    <source>
        <dbReference type="PROSITE-ProRule" id="PRU10015"/>
    </source>
</evidence>
<dbReference type="InterPro" id="IPR029063">
    <property type="entry name" value="SAM-dependent_MTases_sf"/>
</dbReference>
<comment type="similarity">
    <text evidence="4">Belongs to the class I-like SAM-binding methyltransferase superfamily. RNA M5U methyltransferase family.</text>
</comment>
<reference evidence="6" key="1">
    <citation type="submission" date="2020-11" db="EMBL/GenBank/DDBJ databases">
        <title>Novosphingobium aureum sp. nov., a marine bacterium isolated from sediment of a salt flat.</title>
        <authorList>
            <person name="Yoo Y."/>
            <person name="Kim J.-J."/>
        </authorList>
    </citation>
    <scope>NUCLEOTIDE SEQUENCE</scope>
    <source>
        <strain evidence="6">YJ-S2-02</strain>
    </source>
</reference>
<sequence>MAPRRGGKACPACLQCASACREDTRCASGVPVSEQSEEILRIASKGDGVTASGRFAWGAAPGDVLLADGTLEWGPHHVEPACRHFGRCGGCQLQQLDEETLTEFVEARVANASSAQELGAEEIAAPYLSPPGARRRASLRAESSGGRIVIGFREAKSHRLVELEECPVLVPEITALLDPLRKLLITMGKAAPAKKGPRGKPAKNAKSTMPRMACDIEMTLVDQGVDLGVKGLTAEGLAATEAMLDFAKEHGLARLTMDGGYGYETVWEPAPVTVTLGDTPVPFPPGSFLQATKDGEDALVAAAREWIGDAATIADLFSGLGTFALALASSACKVFAAEAARDVHLACKSGADRAQRPVFSAHRDLFRNPLQADELSKFEALVLDPPRAGAREQVECIADSSVDRVVYISCNPSSWSRDGARLVEAGFRLVELRPVGQFRWSTHVELASYFVRDGEG</sequence>
<comment type="caution">
    <text evidence="6">The sequence shown here is derived from an EMBL/GenBank/DDBJ whole genome shotgun (WGS) entry which is preliminary data.</text>
</comment>
<gene>
    <name evidence="6" type="ORF">I5E68_07680</name>
</gene>
<dbReference type="AlphaFoldDB" id="A0A931HB99"/>
<evidence type="ECO:0000256" key="3">
    <source>
        <dbReference type="ARBA" id="ARBA00022691"/>
    </source>
</evidence>
<evidence type="ECO:0000256" key="1">
    <source>
        <dbReference type="ARBA" id="ARBA00022603"/>
    </source>
</evidence>
<keyword evidence="1 4" id="KW-0489">Methyltransferase</keyword>
<dbReference type="InterPro" id="IPR010280">
    <property type="entry name" value="U5_MeTrfase_fam"/>
</dbReference>
<evidence type="ECO:0000313" key="7">
    <source>
        <dbReference type="Proteomes" id="UP000617634"/>
    </source>
</evidence>
<keyword evidence="7" id="KW-1185">Reference proteome</keyword>
<dbReference type="PROSITE" id="PS01230">
    <property type="entry name" value="TRMA_1"/>
    <property type="match status" value="1"/>
</dbReference>
<dbReference type="GO" id="GO:0070041">
    <property type="term" value="F:rRNA (uridine-C5-)-methyltransferase activity"/>
    <property type="evidence" value="ECO:0007669"/>
    <property type="project" value="TreeGrafter"/>
</dbReference>
<accession>A0A931HB99</accession>
<evidence type="ECO:0000256" key="2">
    <source>
        <dbReference type="ARBA" id="ARBA00022679"/>
    </source>
</evidence>
<dbReference type="SUPFAM" id="SSF53335">
    <property type="entry name" value="S-adenosyl-L-methionine-dependent methyltransferases"/>
    <property type="match status" value="1"/>
</dbReference>
<feature type="binding site" evidence="4">
    <location>
        <position position="317"/>
    </location>
    <ligand>
        <name>S-adenosyl-L-methionine</name>
        <dbReference type="ChEBI" id="CHEBI:59789"/>
    </ligand>
</feature>
<dbReference type="InterPro" id="IPR030390">
    <property type="entry name" value="MeTrfase_TrmA_AS"/>
</dbReference>
<feature type="active site" description="Nucleophile" evidence="4">
    <location>
        <position position="410"/>
    </location>
</feature>
<dbReference type="PROSITE" id="PS51687">
    <property type="entry name" value="SAM_MT_RNA_M5U"/>
    <property type="match status" value="1"/>
</dbReference>
<dbReference type="Gene3D" id="3.40.50.150">
    <property type="entry name" value="Vaccinia Virus protein VP39"/>
    <property type="match status" value="1"/>
</dbReference>
<keyword evidence="2 4" id="KW-0808">Transferase</keyword>
<feature type="binding site" evidence="4">
    <location>
        <position position="384"/>
    </location>
    <ligand>
        <name>S-adenosyl-L-methionine</name>
        <dbReference type="ChEBI" id="CHEBI:59789"/>
    </ligand>
</feature>
<dbReference type="Gene3D" id="2.40.50.1070">
    <property type="match status" value="1"/>
</dbReference>
<organism evidence="6 7">
    <name type="scientific">Novosphingobium aureum</name>
    <dbReference type="NCBI Taxonomy" id="2792964"/>
    <lineage>
        <taxon>Bacteria</taxon>
        <taxon>Pseudomonadati</taxon>
        <taxon>Pseudomonadota</taxon>
        <taxon>Alphaproteobacteria</taxon>
        <taxon>Sphingomonadales</taxon>
        <taxon>Sphingomonadaceae</taxon>
        <taxon>Novosphingobium</taxon>
    </lineage>
</organism>
<dbReference type="GO" id="GO:0070475">
    <property type="term" value="P:rRNA base methylation"/>
    <property type="evidence" value="ECO:0007669"/>
    <property type="project" value="TreeGrafter"/>
</dbReference>
<dbReference type="PANTHER" id="PTHR11061:SF49">
    <property type="entry name" value="23S RRNA (URACIL(1939)-C(5))-METHYLTRANSFERASE RLMD"/>
    <property type="match status" value="1"/>
</dbReference>
<dbReference type="EMBL" id="JADZGI010000001">
    <property type="protein sequence ID" value="MBH0112830.1"/>
    <property type="molecule type" value="Genomic_DNA"/>
</dbReference>
<name>A0A931HB99_9SPHN</name>
<keyword evidence="3 4" id="KW-0949">S-adenosyl-L-methionine</keyword>
<feature type="binding site" evidence="4">
    <location>
        <position position="338"/>
    </location>
    <ligand>
        <name>S-adenosyl-L-methionine</name>
        <dbReference type="ChEBI" id="CHEBI:59789"/>
    </ligand>
</feature>
<dbReference type="Proteomes" id="UP000617634">
    <property type="component" value="Unassembled WGS sequence"/>
</dbReference>
<proteinExistence type="inferred from homology"/>